<evidence type="ECO:0000256" key="1">
    <source>
        <dbReference type="PROSITE-ProRule" id="PRU00169"/>
    </source>
</evidence>
<dbReference type="Pfam" id="PF04397">
    <property type="entry name" value="LytTR"/>
    <property type="match status" value="1"/>
</dbReference>
<organism evidence="4 5">
    <name type="scientific">Flavilitoribacter nigricans (strain ATCC 23147 / DSM 23189 / NBRC 102662 / NCIMB 1420 / SS-2)</name>
    <name type="common">Lewinella nigricans</name>
    <dbReference type="NCBI Taxonomy" id="1122177"/>
    <lineage>
        <taxon>Bacteria</taxon>
        <taxon>Pseudomonadati</taxon>
        <taxon>Bacteroidota</taxon>
        <taxon>Saprospiria</taxon>
        <taxon>Saprospirales</taxon>
        <taxon>Lewinellaceae</taxon>
        <taxon>Flavilitoribacter</taxon>
    </lineage>
</organism>
<comment type="caution">
    <text evidence="1">Lacks conserved residue(s) required for the propagation of feature annotation.</text>
</comment>
<proteinExistence type="predicted"/>
<dbReference type="GO" id="GO:0003677">
    <property type="term" value="F:DNA binding"/>
    <property type="evidence" value="ECO:0007669"/>
    <property type="project" value="InterPro"/>
</dbReference>
<dbReference type="RefSeq" id="WP_099155326.1">
    <property type="nucleotide sequence ID" value="NZ_PDUD01000058.1"/>
</dbReference>
<protein>
    <recommendedName>
        <fullName evidence="6">HTH LytTR-type domain-containing protein</fullName>
    </recommendedName>
</protein>
<dbReference type="InterPro" id="IPR001789">
    <property type="entry name" value="Sig_transdc_resp-reg_receiver"/>
</dbReference>
<evidence type="ECO:0000259" key="2">
    <source>
        <dbReference type="PROSITE" id="PS50110"/>
    </source>
</evidence>
<dbReference type="Gene3D" id="3.40.50.2300">
    <property type="match status" value="1"/>
</dbReference>
<dbReference type="InterPro" id="IPR011006">
    <property type="entry name" value="CheY-like_superfamily"/>
</dbReference>
<dbReference type="GO" id="GO:0000160">
    <property type="term" value="P:phosphorelay signal transduction system"/>
    <property type="evidence" value="ECO:0007669"/>
    <property type="project" value="InterPro"/>
</dbReference>
<dbReference type="PROSITE" id="PS50110">
    <property type="entry name" value="RESPONSE_REGULATORY"/>
    <property type="match status" value="1"/>
</dbReference>
<evidence type="ECO:0000313" key="4">
    <source>
        <dbReference type="EMBL" id="PHN01269.1"/>
    </source>
</evidence>
<feature type="domain" description="Response regulatory" evidence="2">
    <location>
        <begin position="15"/>
        <end position="128"/>
    </location>
</feature>
<feature type="domain" description="HTH LytTR-type" evidence="3">
    <location>
        <begin position="156"/>
        <end position="257"/>
    </location>
</feature>
<dbReference type="AlphaFoldDB" id="A0A2D0MZE7"/>
<comment type="caution">
    <text evidence="4">The sequence shown here is derived from an EMBL/GenBank/DDBJ whole genome shotgun (WGS) entry which is preliminary data.</text>
</comment>
<reference evidence="4 5" key="1">
    <citation type="submission" date="2017-10" db="EMBL/GenBank/DDBJ databases">
        <title>The draft genome sequence of Lewinella nigricans NBRC 102662.</title>
        <authorList>
            <person name="Wang K."/>
        </authorList>
    </citation>
    <scope>NUCLEOTIDE SEQUENCE [LARGE SCALE GENOMIC DNA]</scope>
    <source>
        <strain evidence="4 5">NBRC 102662</strain>
    </source>
</reference>
<dbReference type="SMART" id="SM00850">
    <property type="entry name" value="LytTR"/>
    <property type="match status" value="1"/>
</dbReference>
<evidence type="ECO:0000313" key="5">
    <source>
        <dbReference type="Proteomes" id="UP000223913"/>
    </source>
</evidence>
<dbReference type="OrthoDB" id="9782229at2"/>
<gene>
    <name evidence="4" type="ORF">CRP01_37965</name>
</gene>
<dbReference type="InterPro" id="IPR007492">
    <property type="entry name" value="LytTR_DNA-bd_dom"/>
</dbReference>
<dbReference type="SUPFAM" id="SSF52172">
    <property type="entry name" value="CheY-like"/>
    <property type="match status" value="1"/>
</dbReference>
<evidence type="ECO:0008006" key="6">
    <source>
        <dbReference type="Google" id="ProtNLM"/>
    </source>
</evidence>
<dbReference type="Proteomes" id="UP000223913">
    <property type="component" value="Unassembled WGS sequence"/>
</dbReference>
<evidence type="ECO:0000259" key="3">
    <source>
        <dbReference type="PROSITE" id="PS50930"/>
    </source>
</evidence>
<sequence>MYLSPNAMQDCISLNAIILDICIDAIEKVQEEVEINCPQIQIVGTATNLKEGLGLIRQELPQIVFSEITLPGLNSLIGAGGTFFPSCHTILMSSCPDRALDANKYQAAGFLIKPLKKVELITAVRYAEIRIIANNHRKSEIIATNNKQIIPPGELIGVPTVEGFEFIHINQLIRLEGMQKYTQIITRQRSDLISTNNIGEFCKLLHPFHFFSPHKSHLINLVHVKKYYKDGTIQMSDGSLVPVAKRRKTEFLNTMLLLR</sequence>
<dbReference type="EMBL" id="PDUD01000058">
    <property type="protein sequence ID" value="PHN01269.1"/>
    <property type="molecule type" value="Genomic_DNA"/>
</dbReference>
<accession>A0A2D0MZE7</accession>
<dbReference type="Gene3D" id="2.40.50.1020">
    <property type="entry name" value="LytTr DNA-binding domain"/>
    <property type="match status" value="1"/>
</dbReference>
<keyword evidence="5" id="KW-1185">Reference proteome</keyword>
<name>A0A2D0MZE7_FLAN2</name>
<dbReference type="PROSITE" id="PS50930">
    <property type="entry name" value="HTH_LYTTR"/>
    <property type="match status" value="1"/>
</dbReference>